<dbReference type="AlphaFoldDB" id="A0A319EWZ0"/>
<feature type="signal peptide" evidence="1">
    <location>
        <begin position="1"/>
        <end position="19"/>
    </location>
</feature>
<dbReference type="Proteomes" id="UP000248423">
    <property type="component" value="Unassembled WGS sequence"/>
</dbReference>
<proteinExistence type="predicted"/>
<sequence length="148" mass="15724">MQLIQILAVLGATIAATQAVEQTGTALHIGTIEGCGTNKRGPDWFAWFENQAPCSGVDLGLVNSYADYGLCDVTAQIPDHPQVTFEGCAKRPNTLSQAGPPTTAILQNGPVLSCRSVNEDDIACPSPCDPNAMVTVTRNYTCTEMDHQ</sequence>
<dbReference type="VEuPathDB" id="FungiDB:BO78DRAFT_395027"/>
<gene>
    <name evidence="2" type="ORF">BO78DRAFT_395027</name>
</gene>
<protein>
    <submittedName>
        <fullName evidence="2">Uncharacterized protein</fullName>
    </submittedName>
</protein>
<reference evidence="2 3" key="1">
    <citation type="submission" date="2018-02" db="EMBL/GenBank/DDBJ databases">
        <title>The genomes of Aspergillus section Nigri reveals drivers in fungal speciation.</title>
        <authorList>
            <consortium name="DOE Joint Genome Institute"/>
            <person name="Vesth T.C."/>
            <person name="Nybo J."/>
            <person name="Theobald S."/>
            <person name="Brandl J."/>
            <person name="Frisvad J.C."/>
            <person name="Nielsen K.F."/>
            <person name="Lyhne E.K."/>
            <person name="Kogle M.E."/>
            <person name="Kuo A."/>
            <person name="Riley R."/>
            <person name="Clum A."/>
            <person name="Nolan M."/>
            <person name="Lipzen A."/>
            <person name="Salamov A."/>
            <person name="Henrissat B."/>
            <person name="Wiebenga A."/>
            <person name="De vries R.P."/>
            <person name="Grigoriev I.V."/>
            <person name="Mortensen U.H."/>
            <person name="Andersen M.R."/>
            <person name="Baker S.E."/>
        </authorList>
    </citation>
    <scope>NUCLEOTIDE SEQUENCE [LARGE SCALE GENOMIC DNA]</scope>
    <source>
        <strain evidence="2 3">CBS 121057</strain>
    </source>
</reference>
<name>A0A319EWZ0_ASPSB</name>
<feature type="chain" id="PRO_5016397931" evidence="1">
    <location>
        <begin position="20"/>
        <end position="148"/>
    </location>
</feature>
<evidence type="ECO:0000256" key="1">
    <source>
        <dbReference type="SAM" id="SignalP"/>
    </source>
</evidence>
<accession>A0A319EWZ0</accession>
<evidence type="ECO:0000313" key="2">
    <source>
        <dbReference type="EMBL" id="PYI09154.1"/>
    </source>
</evidence>
<keyword evidence="3" id="KW-1185">Reference proteome</keyword>
<keyword evidence="1" id="KW-0732">Signal</keyword>
<evidence type="ECO:0000313" key="3">
    <source>
        <dbReference type="Proteomes" id="UP000248423"/>
    </source>
</evidence>
<organism evidence="2 3">
    <name type="scientific">Aspergillus sclerotiicarbonarius (strain CBS 121057 / IBT 28362)</name>
    <dbReference type="NCBI Taxonomy" id="1448318"/>
    <lineage>
        <taxon>Eukaryota</taxon>
        <taxon>Fungi</taxon>
        <taxon>Dikarya</taxon>
        <taxon>Ascomycota</taxon>
        <taxon>Pezizomycotina</taxon>
        <taxon>Eurotiomycetes</taxon>
        <taxon>Eurotiomycetidae</taxon>
        <taxon>Eurotiales</taxon>
        <taxon>Aspergillaceae</taxon>
        <taxon>Aspergillus</taxon>
        <taxon>Aspergillus subgen. Circumdati</taxon>
    </lineage>
</organism>
<dbReference type="OrthoDB" id="4452886at2759"/>
<dbReference type="EMBL" id="KZ826329">
    <property type="protein sequence ID" value="PYI09154.1"/>
    <property type="molecule type" value="Genomic_DNA"/>
</dbReference>